<dbReference type="Pfam" id="PF12146">
    <property type="entry name" value="Hydrolase_4"/>
    <property type="match status" value="1"/>
</dbReference>
<evidence type="ECO:0000259" key="1">
    <source>
        <dbReference type="Pfam" id="PF12146"/>
    </source>
</evidence>
<dbReference type="Gene3D" id="3.40.50.1820">
    <property type="entry name" value="alpha/beta hydrolase"/>
    <property type="match status" value="1"/>
</dbReference>
<reference evidence="2" key="1">
    <citation type="submission" date="2021-01" db="EMBL/GenBank/DDBJ databases">
        <authorList>
            <person name="Corre E."/>
            <person name="Pelletier E."/>
            <person name="Niang G."/>
            <person name="Scheremetjew M."/>
            <person name="Finn R."/>
            <person name="Kale V."/>
            <person name="Holt S."/>
            <person name="Cochrane G."/>
            <person name="Meng A."/>
            <person name="Brown T."/>
            <person name="Cohen L."/>
        </authorList>
    </citation>
    <scope>NUCLEOTIDE SEQUENCE</scope>
    <source>
        <strain evidence="2">Pbaha01</strain>
    </source>
</reference>
<organism evidence="2">
    <name type="scientific">Pyrodinium bahamense</name>
    <dbReference type="NCBI Taxonomy" id="73915"/>
    <lineage>
        <taxon>Eukaryota</taxon>
        <taxon>Sar</taxon>
        <taxon>Alveolata</taxon>
        <taxon>Dinophyceae</taxon>
        <taxon>Gonyaulacales</taxon>
        <taxon>Pyrocystaceae</taxon>
        <taxon>Pyrodinium</taxon>
    </lineage>
</organism>
<dbReference type="GO" id="GO:0008474">
    <property type="term" value="F:palmitoyl-(protein) hydrolase activity"/>
    <property type="evidence" value="ECO:0007669"/>
    <property type="project" value="TreeGrafter"/>
</dbReference>
<dbReference type="PANTHER" id="PTHR12277">
    <property type="entry name" value="ALPHA/BETA HYDROLASE DOMAIN-CONTAINING PROTEIN"/>
    <property type="match status" value="1"/>
</dbReference>
<dbReference type="GO" id="GO:0005886">
    <property type="term" value="C:plasma membrane"/>
    <property type="evidence" value="ECO:0007669"/>
    <property type="project" value="TreeGrafter"/>
</dbReference>
<dbReference type="GO" id="GO:0010008">
    <property type="term" value="C:endosome membrane"/>
    <property type="evidence" value="ECO:0007669"/>
    <property type="project" value="TreeGrafter"/>
</dbReference>
<protein>
    <recommendedName>
        <fullName evidence="1">Serine aminopeptidase S33 domain-containing protein</fullName>
    </recommendedName>
</protein>
<dbReference type="PANTHER" id="PTHR12277:SF81">
    <property type="entry name" value="PROTEIN ABHD13"/>
    <property type="match status" value="1"/>
</dbReference>
<sequence length="423" mass="44508">MPAGLEGLLGGGLAGMLGGNLDAIWEMPMIQMIAFHPRPEQPAHLGATSGPIRDGTFDVPGGDRVSYRLFLPAASTEVQAVVLNFHGNAEVCTDIGAVAELFHGAGAALLSIDYRGFAWGSGQPKLTTICSDADACWRASRQVLEAAGCGSAKRIVMGRSIGATCAVHLASRHAADVYGLIVDSGLMSVKQLPMVAMLAPQVLGKDAAALFPALKEPFDTLGKLAAVSCPTLVMHGDQDEIVPIAQGVQCHERCASVDKKLRRWPTAGHNNVNLVAGAEWGKEILALISKAQQFENPFPAGALVEAHSLSNPTFNGLRGRILGPQGERVRVDFSDPHGEKALKPDNLKVIERSKPEGDVPDAASGPSPFAVGTLVEAHSLSAPTFNGMRGSVLGLQGDRVRVQFPEPHGEKALKPENLKAVDS</sequence>
<name>A0A7S0BC34_9DINO</name>
<dbReference type="EMBL" id="HBEG01052215">
    <property type="protein sequence ID" value="CAD8388086.1"/>
    <property type="molecule type" value="Transcribed_RNA"/>
</dbReference>
<accession>A0A7S0BC34</accession>
<dbReference type="InterPro" id="IPR029058">
    <property type="entry name" value="AB_hydrolase_fold"/>
</dbReference>
<dbReference type="InterPro" id="IPR022742">
    <property type="entry name" value="Hydrolase_4"/>
</dbReference>
<feature type="domain" description="Serine aminopeptidase S33" evidence="1">
    <location>
        <begin position="77"/>
        <end position="205"/>
    </location>
</feature>
<proteinExistence type="predicted"/>
<evidence type="ECO:0000313" key="2">
    <source>
        <dbReference type="EMBL" id="CAD8388086.1"/>
    </source>
</evidence>
<gene>
    <name evidence="2" type="ORF">PBAH0796_LOCUS31774</name>
</gene>
<dbReference type="SUPFAM" id="SSF53474">
    <property type="entry name" value="alpha/beta-Hydrolases"/>
    <property type="match status" value="1"/>
</dbReference>
<dbReference type="AlphaFoldDB" id="A0A7S0BC34"/>